<dbReference type="PANTHER" id="PTHR43685">
    <property type="entry name" value="GLYCOSYLTRANSFERASE"/>
    <property type="match status" value="1"/>
</dbReference>
<proteinExistence type="predicted"/>
<dbReference type="InterPro" id="IPR001173">
    <property type="entry name" value="Glyco_trans_2-like"/>
</dbReference>
<dbReference type="CDD" id="cd00761">
    <property type="entry name" value="Glyco_tranf_GTA_type"/>
    <property type="match status" value="1"/>
</dbReference>
<sequence>MSSDDMTAHGPAEGPTESPFDGGLSADPLVTAVIPTVGRPCLREAVRSALRQTVPTMPLVVVDDLDALAVVQSRLTGLEYRLVCTAGRQGAGAARNLGVQFAETPWVAFLDDDDDWVAEKSEAQIRLSPAAPEQDGRRPAEGTAMSCRALLVGASTRAVPERPYSTQRGADGVLAPGVVGYVLDRSTVRLRRNFLQTSTLLCPRETALDVPWDDSLNRHQDWDWLIRLESAGVRIETIPDILVRVHQGSVGSVSRSLDWQGSRAWLDSLAVEVPAAARADFLASVVARGALASRAWSRGIRELASGLRAGAHPAALLVGLSGMAAPRLPVHHG</sequence>
<keyword evidence="4" id="KW-1185">Reference proteome</keyword>
<dbReference type="EMBL" id="BAAAVT010000015">
    <property type="protein sequence ID" value="GAA3070620.1"/>
    <property type="molecule type" value="Genomic_DNA"/>
</dbReference>
<dbReference type="SUPFAM" id="SSF53448">
    <property type="entry name" value="Nucleotide-diphospho-sugar transferases"/>
    <property type="match status" value="1"/>
</dbReference>
<evidence type="ECO:0000313" key="4">
    <source>
        <dbReference type="Proteomes" id="UP001500236"/>
    </source>
</evidence>
<dbReference type="Proteomes" id="UP001500236">
    <property type="component" value="Unassembled WGS sequence"/>
</dbReference>
<accession>A0ABP6M3J7</accession>
<organism evidence="3 4">
    <name type="scientific">Nesterenkonia aethiopica</name>
    <dbReference type="NCBI Taxonomy" id="269144"/>
    <lineage>
        <taxon>Bacteria</taxon>
        <taxon>Bacillati</taxon>
        <taxon>Actinomycetota</taxon>
        <taxon>Actinomycetes</taxon>
        <taxon>Micrococcales</taxon>
        <taxon>Micrococcaceae</taxon>
        <taxon>Nesterenkonia</taxon>
    </lineage>
</organism>
<gene>
    <name evidence="3" type="ORF">GCM10010529_23670</name>
</gene>
<dbReference type="Pfam" id="PF00535">
    <property type="entry name" value="Glycos_transf_2"/>
    <property type="match status" value="1"/>
</dbReference>
<name>A0ABP6M3J7_9MICC</name>
<comment type="caution">
    <text evidence="3">The sequence shown here is derived from an EMBL/GenBank/DDBJ whole genome shotgun (WGS) entry which is preliminary data.</text>
</comment>
<evidence type="ECO:0000259" key="2">
    <source>
        <dbReference type="Pfam" id="PF00535"/>
    </source>
</evidence>
<dbReference type="InterPro" id="IPR029044">
    <property type="entry name" value="Nucleotide-diphossugar_trans"/>
</dbReference>
<dbReference type="InterPro" id="IPR050834">
    <property type="entry name" value="Glycosyltransf_2"/>
</dbReference>
<reference evidence="4" key="1">
    <citation type="journal article" date="2019" name="Int. J. Syst. Evol. Microbiol.">
        <title>The Global Catalogue of Microorganisms (GCM) 10K type strain sequencing project: providing services to taxonomists for standard genome sequencing and annotation.</title>
        <authorList>
            <consortium name="The Broad Institute Genomics Platform"/>
            <consortium name="The Broad Institute Genome Sequencing Center for Infectious Disease"/>
            <person name="Wu L."/>
            <person name="Ma J."/>
        </authorList>
    </citation>
    <scope>NUCLEOTIDE SEQUENCE [LARGE SCALE GENOMIC DNA]</scope>
    <source>
        <strain evidence="4">JCM 14309</strain>
    </source>
</reference>
<protein>
    <recommendedName>
        <fullName evidence="2">Glycosyltransferase 2-like domain-containing protein</fullName>
    </recommendedName>
</protein>
<feature type="domain" description="Glycosyltransferase 2-like" evidence="2">
    <location>
        <begin position="32"/>
        <end position="122"/>
    </location>
</feature>
<dbReference type="PANTHER" id="PTHR43685:SF2">
    <property type="entry name" value="GLYCOSYLTRANSFERASE 2-LIKE DOMAIN-CONTAINING PROTEIN"/>
    <property type="match status" value="1"/>
</dbReference>
<evidence type="ECO:0000256" key="1">
    <source>
        <dbReference type="SAM" id="MobiDB-lite"/>
    </source>
</evidence>
<feature type="region of interest" description="Disordered" evidence="1">
    <location>
        <begin position="1"/>
        <end position="24"/>
    </location>
</feature>
<dbReference type="RefSeq" id="WP_344680969.1">
    <property type="nucleotide sequence ID" value="NZ_BAAAVT010000015.1"/>
</dbReference>
<dbReference type="Gene3D" id="3.90.550.10">
    <property type="entry name" value="Spore Coat Polysaccharide Biosynthesis Protein SpsA, Chain A"/>
    <property type="match status" value="1"/>
</dbReference>
<evidence type="ECO:0000313" key="3">
    <source>
        <dbReference type="EMBL" id="GAA3070620.1"/>
    </source>
</evidence>